<dbReference type="Proteomes" id="UP000243459">
    <property type="component" value="Chromosome 2"/>
</dbReference>
<accession>A0A5P1FJJ3</accession>
<name>A0A5P1FJJ3_ASPOF</name>
<sequence length="190" mass="20224">MNTVFCKRYPISKRWVQKSKPVNQAVPDNLGIKTALNEKHVSGGVKAVQEQGLSSGGGHIVADPGNMGFKTVLNGKHVPGAVNSVQVQSLSPGGDHIDSVHAVQVLEQVSGVSVVERIHSGMSGNILVQKSMRPNNLDSVHVEHVLDQFSGVSPREINAQVEGNMCNSNLVHAVHVQSQGQGSWNTARSS</sequence>
<gene>
    <name evidence="1" type="ORF">A4U43_C02F18990</name>
</gene>
<proteinExistence type="predicted"/>
<keyword evidence="2" id="KW-1185">Reference proteome</keyword>
<reference evidence="2" key="1">
    <citation type="journal article" date="2017" name="Nat. Commun.">
        <title>The asparagus genome sheds light on the origin and evolution of a young Y chromosome.</title>
        <authorList>
            <person name="Harkess A."/>
            <person name="Zhou J."/>
            <person name="Xu C."/>
            <person name="Bowers J.E."/>
            <person name="Van der Hulst R."/>
            <person name="Ayyampalayam S."/>
            <person name="Mercati F."/>
            <person name="Riccardi P."/>
            <person name="McKain M.R."/>
            <person name="Kakrana A."/>
            <person name="Tang H."/>
            <person name="Ray J."/>
            <person name="Groenendijk J."/>
            <person name="Arikit S."/>
            <person name="Mathioni S.M."/>
            <person name="Nakano M."/>
            <person name="Shan H."/>
            <person name="Telgmann-Rauber A."/>
            <person name="Kanno A."/>
            <person name="Yue Z."/>
            <person name="Chen H."/>
            <person name="Li W."/>
            <person name="Chen Y."/>
            <person name="Xu X."/>
            <person name="Zhang Y."/>
            <person name="Luo S."/>
            <person name="Chen H."/>
            <person name="Gao J."/>
            <person name="Mao Z."/>
            <person name="Pires J.C."/>
            <person name="Luo M."/>
            <person name="Kudrna D."/>
            <person name="Wing R.A."/>
            <person name="Meyers B.C."/>
            <person name="Yi K."/>
            <person name="Kong H."/>
            <person name="Lavrijsen P."/>
            <person name="Sunseri F."/>
            <person name="Falavigna A."/>
            <person name="Ye Y."/>
            <person name="Leebens-Mack J.H."/>
            <person name="Chen G."/>
        </authorList>
    </citation>
    <scope>NUCLEOTIDE SEQUENCE [LARGE SCALE GENOMIC DNA]</scope>
    <source>
        <strain evidence="2">cv. DH0086</strain>
    </source>
</reference>
<dbReference type="EMBL" id="CM007382">
    <property type="protein sequence ID" value="ONK78458.1"/>
    <property type="molecule type" value="Genomic_DNA"/>
</dbReference>
<evidence type="ECO:0000313" key="2">
    <source>
        <dbReference type="Proteomes" id="UP000243459"/>
    </source>
</evidence>
<evidence type="ECO:0000313" key="1">
    <source>
        <dbReference type="EMBL" id="ONK78458.1"/>
    </source>
</evidence>
<protein>
    <submittedName>
        <fullName evidence="1">Uncharacterized protein</fullName>
    </submittedName>
</protein>
<dbReference type="Gramene" id="ONK78458">
    <property type="protein sequence ID" value="ONK78458"/>
    <property type="gene ID" value="A4U43_C02F18990"/>
</dbReference>
<dbReference type="AlphaFoldDB" id="A0A5P1FJJ3"/>
<organism evidence="1 2">
    <name type="scientific">Asparagus officinalis</name>
    <name type="common">Garden asparagus</name>
    <dbReference type="NCBI Taxonomy" id="4686"/>
    <lineage>
        <taxon>Eukaryota</taxon>
        <taxon>Viridiplantae</taxon>
        <taxon>Streptophyta</taxon>
        <taxon>Embryophyta</taxon>
        <taxon>Tracheophyta</taxon>
        <taxon>Spermatophyta</taxon>
        <taxon>Magnoliopsida</taxon>
        <taxon>Liliopsida</taxon>
        <taxon>Asparagales</taxon>
        <taxon>Asparagaceae</taxon>
        <taxon>Asparagoideae</taxon>
        <taxon>Asparagus</taxon>
    </lineage>
</organism>